<feature type="non-terminal residue" evidence="1">
    <location>
        <position position="56"/>
    </location>
</feature>
<evidence type="ECO:0000313" key="1">
    <source>
        <dbReference type="EMBL" id="MED6142548.1"/>
    </source>
</evidence>
<dbReference type="EMBL" id="JASCZI010071656">
    <property type="protein sequence ID" value="MED6142548.1"/>
    <property type="molecule type" value="Genomic_DNA"/>
</dbReference>
<evidence type="ECO:0000313" key="2">
    <source>
        <dbReference type="Proteomes" id="UP001341840"/>
    </source>
</evidence>
<comment type="caution">
    <text evidence="1">The sequence shown here is derived from an EMBL/GenBank/DDBJ whole genome shotgun (WGS) entry which is preliminary data.</text>
</comment>
<organism evidence="1 2">
    <name type="scientific">Stylosanthes scabra</name>
    <dbReference type="NCBI Taxonomy" id="79078"/>
    <lineage>
        <taxon>Eukaryota</taxon>
        <taxon>Viridiplantae</taxon>
        <taxon>Streptophyta</taxon>
        <taxon>Embryophyta</taxon>
        <taxon>Tracheophyta</taxon>
        <taxon>Spermatophyta</taxon>
        <taxon>Magnoliopsida</taxon>
        <taxon>eudicotyledons</taxon>
        <taxon>Gunneridae</taxon>
        <taxon>Pentapetalae</taxon>
        <taxon>rosids</taxon>
        <taxon>fabids</taxon>
        <taxon>Fabales</taxon>
        <taxon>Fabaceae</taxon>
        <taxon>Papilionoideae</taxon>
        <taxon>50 kb inversion clade</taxon>
        <taxon>dalbergioids sensu lato</taxon>
        <taxon>Dalbergieae</taxon>
        <taxon>Pterocarpus clade</taxon>
        <taxon>Stylosanthes</taxon>
    </lineage>
</organism>
<accession>A0ABU6T3M3</accession>
<protein>
    <submittedName>
        <fullName evidence="1">Uncharacterized protein</fullName>
    </submittedName>
</protein>
<sequence>MKEERQKIRKMMDFGIFSQNQGICINAIASALMQAVRRSFCIDAKRAASMQMRQNV</sequence>
<proteinExistence type="predicted"/>
<keyword evidence="2" id="KW-1185">Reference proteome</keyword>
<dbReference type="Proteomes" id="UP001341840">
    <property type="component" value="Unassembled WGS sequence"/>
</dbReference>
<gene>
    <name evidence="1" type="ORF">PIB30_114868</name>
</gene>
<reference evidence="1 2" key="1">
    <citation type="journal article" date="2023" name="Plants (Basel)">
        <title>Bridging the Gap: Combining Genomics and Transcriptomics Approaches to Understand Stylosanthes scabra, an Orphan Legume from the Brazilian Caatinga.</title>
        <authorList>
            <person name="Ferreira-Neto J.R.C."/>
            <person name="da Silva M.D."/>
            <person name="Binneck E."/>
            <person name="de Melo N.F."/>
            <person name="da Silva R.H."/>
            <person name="de Melo A.L.T.M."/>
            <person name="Pandolfi V."/>
            <person name="Bustamante F.O."/>
            <person name="Brasileiro-Vidal A.C."/>
            <person name="Benko-Iseppon A.M."/>
        </authorList>
    </citation>
    <scope>NUCLEOTIDE SEQUENCE [LARGE SCALE GENOMIC DNA]</scope>
    <source>
        <tissue evidence="1">Leaves</tissue>
    </source>
</reference>
<name>A0ABU6T3M3_9FABA</name>